<organism evidence="7 8">
    <name type="scientific">Hippocampus comes</name>
    <name type="common">Tiger tail seahorse</name>
    <dbReference type="NCBI Taxonomy" id="109280"/>
    <lineage>
        <taxon>Eukaryota</taxon>
        <taxon>Metazoa</taxon>
        <taxon>Chordata</taxon>
        <taxon>Craniata</taxon>
        <taxon>Vertebrata</taxon>
        <taxon>Euteleostomi</taxon>
        <taxon>Actinopterygii</taxon>
        <taxon>Neopterygii</taxon>
        <taxon>Teleostei</taxon>
        <taxon>Neoteleostei</taxon>
        <taxon>Acanthomorphata</taxon>
        <taxon>Syngnathiaria</taxon>
        <taxon>Syngnathiformes</taxon>
        <taxon>Syngnathoidei</taxon>
        <taxon>Syngnathidae</taxon>
        <taxon>Hippocampus</taxon>
    </lineage>
</organism>
<evidence type="ECO:0000313" key="7">
    <source>
        <dbReference type="Ensembl" id="ENSHCOP00000010039.1"/>
    </source>
</evidence>
<dbReference type="AlphaFoldDB" id="A0A3Q3DEF9"/>
<evidence type="ECO:0000259" key="6">
    <source>
        <dbReference type="PROSITE" id="PS50888"/>
    </source>
</evidence>
<dbReference type="PANTHER" id="PTHR23349:SF108">
    <property type="entry name" value="BHLH DOMAIN-CONTAINING PROTEIN"/>
    <property type="match status" value="1"/>
</dbReference>
<feature type="compositionally biased region" description="Polar residues" evidence="5">
    <location>
        <begin position="155"/>
        <end position="176"/>
    </location>
</feature>
<dbReference type="Ensembl" id="ENSHCOT00000026033.1">
    <property type="protein sequence ID" value="ENSHCOP00000010039.1"/>
    <property type="gene ID" value="ENSHCOG00000012584.1"/>
</dbReference>
<dbReference type="InterPro" id="IPR050283">
    <property type="entry name" value="E-box_TF_Regulators"/>
</dbReference>
<dbReference type="GO" id="GO:0046983">
    <property type="term" value="F:protein dimerization activity"/>
    <property type="evidence" value="ECO:0007669"/>
    <property type="project" value="InterPro"/>
</dbReference>
<dbReference type="PANTHER" id="PTHR23349">
    <property type="entry name" value="BASIC HELIX-LOOP-HELIX TRANSCRIPTION FACTOR, TWIST"/>
    <property type="match status" value="1"/>
</dbReference>
<dbReference type="SMART" id="SM00353">
    <property type="entry name" value="HLH"/>
    <property type="match status" value="1"/>
</dbReference>
<evidence type="ECO:0000256" key="4">
    <source>
        <dbReference type="ARBA" id="ARBA00023242"/>
    </source>
</evidence>
<evidence type="ECO:0000256" key="5">
    <source>
        <dbReference type="SAM" id="MobiDB-lite"/>
    </source>
</evidence>
<dbReference type="Gene3D" id="4.10.280.10">
    <property type="entry name" value="Helix-loop-helix DNA-binding domain"/>
    <property type="match status" value="1"/>
</dbReference>
<dbReference type="FunFam" id="4.10.280.10:FF:000038">
    <property type="entry name" value="achaete-scute homolog 3"/>
    <property type="match status" value="1"/>
</dbReference>
<sequence length="176" mass="19859">MELVSTTLTTPEFTHPHFGLPSFHLEPAYLDRVHRSPKLPYGGLHYYPCPGPVSVCEYALEPAFIRKRNERERHRVRCVNEGYARLRERLPREFDDKRLSKVETLRAAIDYIKHLQGLLDVNVAGISLEAGHKRPKCQRESAGARPPSVLGEAQESGSNMSSTVNKLLSAVKQRTG</sequence>
<dbReference type="GO" id="GO:0005667">
    <property type="term" value="C:transcription regulator complex"/>
    <property type="evidence" value="ECO:0007669"/>
    <property type="project" value="UniProtKB-ARBA"/>
</dbReference>
<keyword evidence="4" id="KW-0539">Nucleus</keyword>
<dbReference type="GO" id="GO:0005634">
    <property type="term" value="C:nucleus"/>
    <property type="evidence" value="ECO:0007669"/>
    <property type="project" value="UniProtKB-ARBA"/>
</dbReference>
<keyword evidence="2" id="KW-0238">DNA-binding</keyword>
<dbReference type="InterPro" id="IPR036638">
    <property type="entry name" value="HLH_DNA-bd_sf"/>
</dbReference>
<feature type="domain" description="BHLH" evidence="6">
    <location>
        <begin position="63"/>
        <end position="115"/>
    </location>
</feature>
<dbReference type="GO" id="GO:0048513">
    <property type="term" value="P:animal organ development"/>
    <property type="evidence" value="ECO:0007669"/>
    <property type="project" value="UniProtKB-ARBA"/>
</dbReference>
<dbReference type="PROSITE" id="PS50888">
    <property type="entry name" value="BHLH"/>
    <property type="match status" value="1"/>
</dbReference>
<dbReference type="GO" id="GO:0001227">
    <property type="term" value="F:DNA-binding transcription repressor activity, RNA polymerase II-specific"/>
    <property type="evidence" value="ECO:0007669"/>
    <property type="project" value="UniProtKB-ARBA"/>
</dbReference>
<keyword evidence="1" id="KW-0805">Transcription regulation</keyword>
<proteinExistence type="predicted"/>
<keyword evidence="8" id="KW-1185">Reference proteome</keyword>
<reference evidence="7" key="1">
    <citation type="submission" date="2025-08" db="UniProtKB">
        <authorList>
            <consortium name="Ensembl"/>
        </authorList>
    </citation>
    <scope>IDENTIFICATION</scope>
</reference>
<dbReference type="GeneTree" id="ENSGT00940000162902"/>
<accession>A0A3Q3DEF9</accession>
<feature type="region of interest" description="Disordered" evidence="5">
    <location>
        <begin position="132"/>
        <end position="176"/>
    </location>
</feature>
<dbReference type="GO" id="GO:0000977">
    <property type="term" value="F:RNA polymerase II transcription regulatory region sequence-specific DNA binding"/>
    <property type="evidence" value="ECO:0007669"/>
    <property type="project" value="UniProtKB-ARBA"/>
</dbReference>
<name>A0A3Q3DEF9_HIPCM</name>
<dbReference type="Pfam" id="PF00010">
    <property type="entry name" value="HLH"/>
    <property type="match status" value="1"/>
</dbReference>
<evidence type="ECO:0000256" key="2">
    <source>
        <dbReference type="ARBA" id="ARBA00023125"/>
    </source>
</evidence>
<reference evidence="7" key="2">
    <citation type="submission" date="2025-09" db="UniProtKB">
        <authorList>
            <consortium name="Ensembl"/>
        </authorList>
    </citation>
    <scope>IDENTIFICATION</scope>
</reference>
<dbReference type="InterPro" id="IPR011598">
    <property type="entry name" value="bHLH_dom"/>
</dbReference>
<keyword evidence="3" id="KW-0804">Transcription</keyword>
<dbReference type="Proteomes" id="UP000264820">
    <property type="component" value="Unplaced"/>
</dbReference>
<protein>
    <submittedName>
        <fullName evidence="7">Achaete-scute family bHLH transcription factor 4</fullName>
    </submittedName>
</protein>
<evidence type="ECO:0000256" key="3">
    <source>
        <dbReference type="ARBA" id="ARBA00023163"/>
    </source>
</evidence>
<evidence type="ECO:0000313" key="8">
    <source>
        <dbReference type="Proteomes" id="UP000264820"/>
    </source>
</evidence>
<dbReference type="GO" id="GO:0060429">
    <property type="term" value="P:epithelium development"/>
    <property type="evidence" value="ECO:0007669"/>
    <property type="project" value="UniProtKB-ARBA"/>
</dbReference>
<evidence type="ECO:0000256" key="1">
    <source>
        <dbReference type="ARBA" id="ARBA00023015"/>
    </source>
</evidence>
<dbReference type="SUPFAM" id="SSF47459">
    <property type="entry name" value="HLH, helix-loop-helix DNA-binding domain"/>
    <property type="match status" value="1"/>
</dbReference>
<dbReference type="STRING" id="109280.ENSHCOP00000010039"/>